<sequence length="363" mass="40720">MKILVVLGWATGFGGVEKVVRLFTEEMRARGHEVVIALDQTGVQSTEWLQGQTWSSIDLGMESHGRMWKVRRVGVCVDLLMRVRPDIVLVDIPYWLKSMRFAKALLWRRKKPLLASWVHTHIDDSAAKWLQYADCHLAISKVNSERLVRTMSEEKIRIVHNPVVLPEQPVPRARLGAPHFVFIGRLAREKRVDVLLTAVSKLSSDIDWRLSIIGDGPHRTELRRLQSTLDIPSERITWHGWQADPWACIDDASALVLPSPHEGFGLVLVEALARGVPVIISDTQTALQDVVVGRGAGWNFRSNDPLALSRILQGLGSGALRLSDAAYLASLSKPYGVASWIANFEQALQELLHDHRMTQRTNG</sequence>
<keyword evidence="3" id="KW-0328">Glycosyltransferase</keyword>
<dbReference type="InterPro" id="IPR028098">
    <property type="entry name" value="Glyco_trans_4-like_N"/>
</dbReference>
<reference evidence="3 4" key="1">
    <citation type="journal article" date="2024" name="Int. J. Mol. Sci.">
        <title>Exploration of Alicyclobacillus spp. Genome in Search of Antibiotic Resistance.</title>
        <authorList>
            <person name="Bucka-Kolendo J."/>
            <person name="Kiousi D.E."/>
            <person name="Dekowska A."/>
            <person name="Mikolajczuk-Szczyrba A."/>
            <person name="Karadedos D.M."/>
            <person name="Michael P."/>
            <person name="Galanis A."/>
            <person name="Sokolowska B."/>
        </authorList>
    </citation>
    <scope>NUCLEOTIDE SEQUENCE [LARGE SCALE GENOMIC DNA]</scope>
    <source>
        <strain evidence="3 4">KKP 3000</strain>
    </source>
</reference>
<feature type="domain" description="Glycosyl transferase family 1" evidence="1">
    <location>
        <begin position="176"/>
        <end position="311"/>
    </location>
</feature>
<proteinExistence type="predicted"/>
<evidence type="ECO:0000313" key="4">
    <source>
        <dbReference type="Proteomes" id="UP001579974"/>
    </source>
</evidence>
<evidence type="ECO:0000259" key="2">
    <source>
        <dbReference type="Pfam" id="PF13439"/>
    </source>
</evidence>
<dbReference type="Pfam" id="PF00534">
    <property type="entry name" value="Glycos_transf_1"/>
    <property type="match status" value="1"/>
</dbReference>
<dbReference type="RefSeq" id="WP_275472627.1">
    <property type="nucleotide sequence ID" value="NZ_CP162940.1"/>
</dbReference>
<evidence type="ECO:0000313" key="3">
    <source>
        <dbReference type="EMBL" id="MFB5189229.1"/>
    </source>
</evidence>
<dbReference type="InterPro" id="IPR001296">
    <property type="entry name" value="Glyco_trans_1"/>
</dbReference>
<comment type="caution">
    <text evidence="3">The sequence shown here is derived from an EMBL/GenBank/DDBJ whole genome shotgun (WGS) entry which is preliminary data.</text>
</comment>
<dbReference type="PANTHER" id="PTHR12526">
    <property type="entry name" value="GLYCOSYLTRANSFERASE"/>
    <property type="match status" value="1"/>
</dbReference>
<evidence type="ECO:0000259" key="1">
    <source>
        <dbReference type="Pfam" id="PF00534"/>
    </source>
</evidence>
<keyword evidence="4" id="KW-1185">Reference proteome</keyword>
<dbReference type="GO" id="GO:0016757">
    <property type="term" value="F:glycosyltransferase activity"/>
    <property type="evidence" value="ECO:0007669"/>
    <property type="project" value="UniProtKB-KW"/>
</dbReference>
<dbReference type="SUPFAM" id="SSF53756">
    <property type="entry name" value="UDP-Glycosyltransferase/glycogen phosphorylase"/>
    <property type="match status" value="1"/>
</dbReference>
<organism evidence="3 4">
    <name type="scientific">Alicyclobacillus fastidiosus</name>
    <dbReference type="NCBI Taxonomy" id="392011"/>
    <lineage>
        <taxon>Bacteria</taxon>
        <taxon>Bacillati</taxon>
        <taxon>Bacillota</taxon>
        <taxon>Bacilli</taxon>
        <taxon>Bacillales</taxon>
        <taxon>Alicyclobacillaceae</taxon>
        <taxon>Alicyclobacillus</taxon>
    </lineage>
</organism>
<dbReference type="Proteomes" id="UP001579974">
    <property type="component" value="Unassembled WGS sequence"/>
</dbReference>
<dbReference type="EMBL" id="JBDXSU010000002">
    <property type="protein sequence ID" value="MFB5189229.1"/>
    <property type="molecule type" value="Genomic_DNA"/>
</dbReference>
<keyword evidence="3" id="KW-0808">Transferase</keyword>
<dbReference type="Pfam" id="PF13439">
    <property type="entry name" value="Glyco_transf_4"/>
    <property type="match status" value="1"/>
</dbReference>
<name>A0ABV5AAE7_9BACL</name>
<feature type="domain" description="Glycosyltransferase subfamily 4-like N-terminal" evidence="2">
    <location>
        <begin position="13"/>
        <end position="163"/>
    </location>
</feature>
<protein>
    <submittedName>
        <fullName evidence="3">Glycosyltransferase</fullName>
        <ecNumber evidence="3">2.4.-.-</ecNumber>
    </submittedName>
</protein>
<gene>
    <name evidence="3" type="ORF">KKP3000_002228</name>
</gene>
<dbReference type="EC" id="2.4.-.-" evidence="3"/>
<dbReference type="PANTHER" id="PTHR12526:SF630">
    <property type="entry name" value="GLYCOSYLTRANSFERASE"/>
    <property type="match status" value="1"/>
</dbReference>
<accession>A0ABV5AAE7</accession>
<dbReference type="CDD" id="cd03811">
    <property type="entry name" value="GT4_GT28_WabH-like"/>
    <property type="match status" value="1"/>
</dbReference>
<dbReference type="Gene3D" id="3.40.50.2000">
    <property type="entry name" value="Glycogen Phosphorylase B"/>
    <property type="match status" value="2"/>
</dbReference>